<comment type="caution">
    <text evidence="2">The sequence shown here is derived from an EMBL/GenBank/DDBJ whole genome shotgun (WGS) entry which is preliminary data.</text>
</comment>
<sequence>MREKPAASTLCLALAAALAPPLAYAALEPHIHPASPVLSAGEHVELRATPPSFRVIGWGVQSGGGFVTREGVYYAPLILAEGSEPARVGASGYLDGQRVSAQVEIRLRAGSVPGANSCLGPAQAHFPEFGEYVPCDDLPELLEHPVPNYPESARARGIQDTIPVHALVCATGRVIFAYVPASYLSPGPGAVPIERDPKLVEAAIEAALRYVFQPCRVAGNAYATWVAFAVPFRL</sequence>
<accession>A0A538T2J6</accession>
<feature type="signal peptide" evidence="1">
    <location>
        <begin position="1"/>
        <end position="25"/>
    </location>
</feature>
<evidence type="ECO:0000256" key="1">
    <source>
        <dbReference type="SAM" id="SignalP"/>
    </source>
</evidence>
<evidence type="ECO:0008006" key="4">
    <source>
        <dbReference type="Google" id="ProtNLM"/>
    </source>
</evidence>
<name>A0A538T2J6_UNCEI</name>
<dbReference type="EMBL" id="VBOS01000109">
    <property type="protein sequence ID" value="TMQ57744.1"/>
    <property type="molecule type" value="Genomic_DNA"/>
</dbReference>
<gene>
    <name evidence="2" type="ORF">E6K72_03420</name>
</gene>
<dbReference type="AlphaFoldDB" id="A0A538T2J6"/>
<proteinExistence type="predicted"/>
<reference evidence="2 3" key="1">
    <citation type="journal article" date="2019" name="Nat. Microbiol.">
        <title>Mediterranean grassland soil C-N compound turnover is dependent on rainfall and depth, and is mediated by genomically divergent microorganisms.</title>
        <authorList>
            <person name="Diamond S."/>
            <person name="Andeer P.F."/>
            <person name="Li Z."/>
            <person name="Crits-Christoph A."/>
            <person name="Burstein D."/>
            <person name="Anantharaman K."/>
            <person name="Lane K.R."/>
            <person name="Thomas B.C."/>
            <person name="Pan C."/>
            <person name="Northen T.R."/>
            <person name="Banfield J.F."/>
        </authorList>
    </citation>
    <scope>NUCLEOTIDE SEQUENCE [LARGE SCALE GENOMIC DNA]</scope>
    <source>
        <strain evidence="2">WS_2</strain>
    </source>
</reference>
<protein>
    <recommendedName>
        <fullName evidence="4">TonB C-terminal domain-containing protein</fullName>
    </recommendedName>
</protein>
<dbReference type="SUPFAM" id="SSF74653">
    <property type="entry name" value="TolA/TonB C-terminal domain"/>
    <property type="match status" value="1"/>
</dbReference>
<organism evidence="2 3">
    <name type="scientific">Eiseniibacteriota bacterium</name>
    <dbReference type="NCBI Taxonomy" id="2212470"/>
    <lineage>
        <taxon>Bacteria</taxon>
        <taxon>Candidatus Eiseniibacteriota</taxon>
    </lineage>
</organism>
<dbReference type="Gene3D" id="3.30.1150.10">
    <property type="match status" value="1"/>
</dbReference>
<dbReference type="Proteomes" id="UP000317716">
    <property type="component" value="Unassembled WGS sequence"/>
</dbReference>
<evidence type="ECO:0000313" key="3">
    <source>
        <dbReference type="Proteomes" id="UP000317716"/>
    </source>
</evidence>
<evidence type="ECO:0000313" key="2">
    <source>
        <dbReference type="EMBL" id="TMQ57744.1"/>
    </source>
</evidence>
<feature type="chain" id="PRO_5022228825" description="TonB C-terminal domain-containing protein" evidence="1">
    <location>
        <begin position="26"/>
        <end position="234"/>
    </location>
</feature>
<keyword evidence="1" id="KW-0732">Signal</keyword>